<keyword evidence="1" id="KW-0812">Transmembrane</keyword>
<dbReference type="InterPro" id="IPR001296">
    <property type="entry name" value="Glyco_trans_1"/>
</dbReference>
<dbReference type="Pfam" id="PF13477">
    <property type="entry name" value="Glyco_trans_4_2"/>
    <property type="match status" value="1"/>
</dbReference>
<dbReference type="EMBL" id="FKBS01000014">
    <property type="protein sequence ID" value="SAI27078.1"/>
    <property type="molecule type" value="Genomic_DNA"/>
</dbReference>
<evidence type="ECO:0000313" key="4">
    <source>
        <dbReference type="EMBL" id="SAI27078.1"/>
    </source>
</evidence>
<proteinExistence type="predicted"/>
<name>A0A157P0R1_9BORD</name>
<evidence type="ECO:0000313" key="5">
    <source>
        <dbReference type="Proteomes" id="UP000077037"/>
    </source>
</evidence>
<reference evidence="4 5" key="1">
    <citation type="submission" date="2016-03" db="EMBL/GenBank/DDBJ databases">
        <authorList>
            <consortium name="Pathogen Informatics"/>
        </authorList>
    </citation>
    <scope>NUCLEOTIDE SEQUENCE [LARGE SCALE GENOMIC DNA]</scope>
    <source>
        <strain evidence="4 5">NCTC13364</strain>
    </source>
</reference>
<feature type="domain" description="Glycosyltransferase subfamily 4-like N-terminal" evidence="3">
    <location>
        <begin position="12"/>
        <end position="162"/>
    </location>
</feature>
<evidence type="ECO:0000259" key="3">
    <source>
        <dbReference type="Pfam" id="PF13477"/>
    </source>
</evidence>
<keyword evidence="1" id="KW-0472">Membrane</keyword>
<evidence type="ECO:0000259" key="2">
    <source>
        <dbReference type="Pfam" id="PF00534"/>
    </source>
</evidence>
<dbReference type="EC" id="2.4.1.21" evidence="4"/>
<gene>
    <name evidence="4" type="primary">glgA_2</name>
    <name evidence="4" type="ORF">SAMEA1982600_02132</name>
</gene>
<dbReference type="AlphaFoldDB" id="A0A157P0R1"/>
<dbReference type="OrthoDB" id="9775208at2"/>
<dbReference type="GO" id="GO:0009011">
    <property type="term" value="F:alpha-1,4-glucan glucosyltransferase (ADP-glucose donor) activity"/>
    <property type="evidence" value="ECO:0007669"/>
    <property type="project" value="UniProtKB-EC"/>
</dbReference>
<keyword evidence="1" id="KW-1133">Transmembrane helix</keyword>
<accession>A0A157P0R1</accession>
<dbReference type="RefSeq" id="WP_066411457.1">
    <property type="nucleotide sequence ID" value="NZ_FKBS01000014.1"/>
</dbReference>
<keyword evidence="4" id="KW-0328">Glycosyltransferase</keyword>
<protein>
    <submittedName>
        <fullName evidence="4">Glycosyltransferase</fullName>
        <ecNumber evidence="4">2.4.1.21</ecNumber>
    </submittedName>
</protein>
<dbReference type="Pfam" id="PF00534">
    <property type="entry name" value="Glycos_transf_1"/>
    <property type="match status" value="1"/>
</dbReference>
<dbReference type="Gene3D" id="3.40.50.2000">
    <property type="entry name" value="Glycogen Phosphorylase B"/>
    <property type="match status" value="2"/>
</dbReference>
<evidence type="ECO:0000256" key="1">
    <source>
        <dbReference type="SAM" id="Phobius"/>
    </source>
</evidence>
<feature type="transmembrane region" description="Helical" evidence="1">
    <location>
        <begin position="108"/>
        <end position="130"/>
    </location>
</feature>
<dbReference type="PANTHER" id="PTHR12526">
    <property type="entry name" value="GLYCOSYLTRANSFERASE"/>
    <property type="match status" value="1"/>
</dbReference>
<keyword evidence="4" id="KW-0808">Transferase</keyword>
<dbReference type="PANTHER" id="PTHR12526:SF638">
    <property type="entry name" value="SPORE COAT PROTEIN SA"/>
    <property type="match status" value="1"/>
</dbReference>
<dbReference type="InterPro" id="IPR028098">
    <property type="entry name" value="Glyco_trans_4-like_N"/>
</dbReference>
<feature type="domain" description="Glycosyl transferase family 1" evidence="2">
    <location>
        <begin position="197"/>
        <end position="358"/>
    </location>
</feature>
<dbReference type="SUPFAM" id="SSF53756">
    <property type="entry name" value="UDP-Glycosyltransferase/glycogen phosphorylase"/>
    <property type="match status" value="1"/>
</dbReference>
<sequence length="390" mass="41858">MSTPSPDSRRRRLLFVVNNPAFFLSHRLWPALAAQAAGWDVHVATMDGPAVAGIVARGMTHHVIPLTRSGKQPLQELGSMWALLQLFRRLRPDVVHLVTIKPVLYGGIAARLAGVPGMVAAISGLGFIFLSDGLKAKLVRGVVGVMYRLALGHRNSRVIFQNRADRDTLRRLGALRDGQDVLIRGSGVDLADWPATPEPPKPVVALMVARLLRDKGVAEFVEAARLLRAQGLDVRMRLAGGIDPGNPTSATEADVARWREDGAIEVLGERSDVAALTAASHIAVLPSYREGLPKSLLEAAACGRAVITTDVPGCRDAITPDETGLLVPARDSAALAAAIARLATDDALRQRMGFAGRELAEREFDVEDVNRRHLEVYDALLAAGPGDNLL</sequence>
<dbReference type="Proteomes" id="UP000077037">
    <property type="component" value="Unassembled WGS sequence"/>
</dbReference>
<organism evidence="4 5">
    <name type="scientific">Bordetella ansorpii</name>
    <dbReference type="NCBI Taxonomy" id="288768"/>
    <lineage>
        <taxon>Bacteria</taxon>
        <taxon>Pseudomonadati</taxon>
        <taxon>Pseudomonadota</taxon>
        <taxon>Betaproteobacteria</taxon>
        <taxon>Burkholderiales</taxon>
        <taxon>Alcaligenaceae</taxon>
        <taxon>Bordetella</taxon>
    </lineage>
</organism>
<dbReference type="CDD" id="cd03808">
    <property type="entry name" value="GT4_CapM-like"/>
    <property type="match status" value="1"/>
</dbReference>